<name>A0A3S1J522_9CYAN</name>
<feature type="domain" description="DNA methylase N-4/N-6" evidence="4">
    <location>
        <begin position="46"/>
        <end position="337"/>
    </location>
</feature>
<reference evidence="5" key="1">
    <citation type="submission" date="2018-12" db="EMBL/GenBank/DDBJ databases">
        <authorList>
            <person name="Will S."/>
            <person name="Neumann-Schaal M."/>
            <person name="Henke P."/>
        </authorList>
    </citation>
    <scope>NUCLEOTIDE SEQUENCE</scope>
    <source>
        <strain evidence="5">PCC 7102</strain>
    </source>
</reference>
<dbReference type="InterPro" id="IPR002941">
    <property type="entry name" value="DNA_methylase_N4/N6"/>
</dbReference>
<keyword evidence="1" id="KW-0489">Methyltransferase</keyword>
<evidence type="ECO:0000259" key="4">
    <source>
        <dbReference type="Pfam" id="PF01555"/>
    </source>
</evidence>
<dbReference type="EC" id="2.1.1.-" evidence="3"/>
<dbReference type="PRINTS" id="PR00508">
    <property type="entry name" value="S21N4MTFRASE"/>
</dbReference>
<dbReference type="GO" id="GO:0032259">
    <property type="term" value="P:methylation"/>
    <property type="evidence" value="ECO:0007669"/>
    <property type="project" value="UniProtKB-KW"/>
</dbReference>
<comment type="caution">
    <text evidence="5">The sequence shown here is derived from an EMBL/GenBank/DDBJ whole genome shotgun (WGS) entry which is preliminary data.</text>
</comment>
<keyword evidence="2" id="KW-0808">Transferase</keyword>
<evidence type="ECO:0000256" key="3">
    <source>
        <dbReference type="RuleBase" id="RU362026"/>
    </source>
</evidence>
<accession>A0A3S1J522</accession>
<protein>
    <recommendedName>
        <fullName evidence="3">Methyltransferase</fullName>
        <ecNumber evidence="3">2.1.1.-</ecNumber>
    </recommendedName>
</protein>
<dbReference type="EMBL" id="RSCL01000004">
    <property type="protein sequence ID" value="RUT07830.1"/>
    <property type="molecule type" value="Genomic_DNA"/>
</dbReference>
<dbReference type="GO" id="GO:0008170">
    <property type="term" value="F:N-methyltransferase activity"/>
    <property type="evidence" value="ECO:0007669"/>
    <property type="project" value="InterPro"/>
</dbReference>
<organism evidence="5 6">
    <name type="scientific">Dulcicalothrix desertica PCC 7102</name>
    <dbReference type="NCBI Taxonomy" id="232991"/>
    <lineage>
        <taxon>Bacteria</taxon>
        <taxon>Bacillati</taxon>
        <taxon>Cyanobacteriota</taxon>
        <taxon>Cyanophyceae</taxon>
        <taxon>Nostocales</taxon>
        <taxon>Calotrichaceae</taxon>
        <taxon>Dulcicalothrix</taxon>
    </lineage>
</organism>
<sequence length="354" mass="40869">MKLNQEQPQNLSKPELSTHSFSIGSAQLEMGDALSRYPHWQAPTAIISDGAYGLGLFPGDPPTHEKLVEWYEPHIAAWTKYSLPETTLWFWCNEIGWATVHPVLEKYGWKYRAFHVWDKGIGQIAGNVNSKTIRRFPVVTEVCVQYELNVTLNTSDGLKLPIQSWLRHEWLRSGLPLSKANEASGVRNAATRKYLTQCHLWYFPPPEMMERLSSYAMLYGKPTEYPYFSLDGITPLNAEQWSRMRTKWNHIHGVTNVWQEPSNRGKERIKSEILKCEHSNQKPLKLLEYLILSSTDVNDVVWEPFGGLCSVSIAALRANRRCYSAEINPNYYKIAKKRLEQEKIMELSLFSDFK</sequence>
<keyword evidence="6" id="KW-1185">Reference proteome</keyword>
<evidence type="ECO:0000313" key="6">
    <source>
        <dbReference type="Proteomes" id="UP000271624"/>
    </source>
</evidence>
<gene>
    <name evidence="5" type="ORF">DSM106972_020900</name>
</gene>
<dbReference type="InterPro" id="IPR001091">
    <property type="entry name" value="RM_Methyltransferase"/>
</dbReference>
<dbReference type="Proteomes" id="UP000271624">
    <property type="component" value="Unassembled WGS sequence"/>
</dbReference>
<evidence type="ECO:0000256" key="2">
    <source>
        <dbReference type="ARBA" id="ARBA00022679"/>
    </source>
</evidence>
<comment type="similarity">
    <text evidence="3">Belongs to the N(4)/N(6)-methyltransferase family.</text>
</comment>
<dbReference type="RefSeq" id="WP_127080684.1">
    <property type="nucleotide sequence ID" value="NZ_RSCL01000004.1"/>
</dbReference>
<dbReference type="Pfam" id="PF01555">
    <property type="entry name" value="N6_N4_Mtase"/>
    <property type="match status" value="1"/>
</dbReference>
<reference evidence="5" key="2">
    <citation type="journal article" date="2019" name="Genome Biol. Evol.">
        <title>Day and night: Metabolic profiles and evolutionary relationships of six axenic non-marine cyanobacteria.</title>
        <authorList>
            <person name="Will S.E."/>
            <person name="Henke P."/>
            <person name="Boedeker C."/>
            <person name="Huang S."/>
            <person name="Brinkmann H."/>
            <person name="Rohde M."/>
            <person name="Jarek M."/>
            <person name="Friedl T."/>
            <person name="Seufert S."/>
            <person name="Schumacher M."/>
            <person name="Overmann J."/>
            <person name="Neumann-Schaal M."/>
            <person name="Petersen J."/>
        </authorList>
    </citation>
    <scope>NUCLEOTIDE SEQUENCE [LARGE SCALE GENOMIC DNA]</scope>
    <source>
        <strain evidence="5">PCC 7102</strain>
    </source>
</reference>
<dbReference type="InterPro" id="IPR029063">
    <property type="entry name" value="SAM-dependent_MTases_sf"/>
</dbReference>
<evidence type="ECO:0000256" key="1">
    <source>
        <dbReference type="ARBA" id="ARBA00022603"/>
    </source>
</evidence>
<dbReference type="SUPFAM" id="SSF53335">
    <property type="entry name" value="S-adenosyl-L-methionine-dependent methyltransferases"/>
    <property type="match status" value="1"/>
</dbReference>
<proteinExistence type="inferred from homology"/>
<dbReference type="GO" id="GO:0003677">
    <property type="term" value="F:DNA binding"/>
    <property type="evidence" value="ECO:0007669"/>
    <property type="project" value="InterPro"/>
</dbReference>
<dbReference type="AlphaFoldDB" id="A0A3S1J522"/>
<dbReference type="Gene3D" id="3.40.50.150">
    <property type="entry name" value="Vaccinia Virus protein VP39"/>
    <property type="match status" value="1"/>
</dbReference>
<dbReference type="OrthoDB" id="9800801at2"/>
<evidence type="ECO:0000313" key="5">
    <source>
        <dbReference type="EMBL" id="RUT07830.1"/>
    </source>
</evidence>